<evidence type="ECO:0000313" key="1">
    <source>
        <dbReference type="EMBL" id="KAG1802013.1"/>
    </source>
</evidence>
<accession>A0A9P7DSD2</accession>
<reference evidence="1" key="1">
    <citation type="journal article" date="2020" name="New Phytol.">
        <title>Comparative genomics reveals dynamic genome evolution in host specialist ectomycorrhizal fungi.</title>
        <authorList>
            <person name="Lofgren L.A."/>
            <person name="Nguyen N.H."/>
            <person name="Vilgalys R."/>
            <person name="Ruytinx J."/>
            <person name="Liao H.L."/>
            <person name="Branco S."/>
            <person name="Kuo A."/>
            <person name="LaButti K."/>
            <person name="Lipzen A."/>
            <person name="Andreopoulos W."/>
            <person name="Pangilinan J."/>
            <person name="Riley R."/>
            <person name="Hundley H."/>
            <person name="Na H."/>
            <person name="Barry K."/>
            <person name="Grigoriev I.V."/>
            <person name="Stajich J.E."/>
            <person name="Kennedy P.G."/>
        </authorList>
    </citation>
    <scope>NUCLEOTIDE SEQUENCE</scope>
    <source>
        <strain evidence="1">S12</strain>
    </source>
</reference>
<comment type="caution">
    <text evidence="1">The sequence shown here is derived from an EMBL/GenBank/DDBJ whole genome shotgun (WGS) entry which is preliminary data.</text>
</comment>
<gene>
    <name evidence="1" type="ORF">HD556DRAFT_1333787</name>
</gene>
<name>A0A9P7DSD2_9AGAM</name>
<proteinExistence type="predicted"/>
<organism evidence="1 2">
    <name type="scientific">Suillus plorans</name>
    <dbReference type="NCBI Taxonomy" id="116603"/>
    <lineage>
        <taxon>Eukaryota</taxon>
        <taxon>Fungi</taxon>
        <taxon>Dikarya</taxon>
        <taxon>Basidiomycota</taxon>
        <taxon>Agaricomycotina</taxon>
        <taxon>Agaricomycetes</taxon>
        <taxon>Agaricomycetidae</taxon>
        <taxon>Boletales</taxon>
        <taxon>Suillineae</taxon>
        <taxon>Suillaceae</taxon>
        <taxon>Suillus</taxon>
    </lineage>
</organism>
<dbReference type="Proteomes" id="UP000719766">
    <property type="component" value="Unassembled WGS sequence"/>
</dbReference>
<sequence>MDLHWNSGAKTATATVELLERQNINIKTHGKHQTISGHLKCSENYKRADIQYRNICMASLLDHGDCIILAEYFHAKIEDGMLTVRFIA</sequence>
<dbReference type="OrthoDB" id="2683337at2759"/>
<keyword evidence="2" id="KW-1185">Reference proteome</keyword>
<protein>
    <submittedName>
        <fullName evidence="1">Uncharacterized protein</fullName>
    </submittedName>
</protein>
<dbReference type="EMBL" id="JABBWE010000006">
    <property type="protein sequence ID" value="KAG1802013.1"/>
    <property type="molecule type" value="Genomic_DNA"/>
</dbReference>
<dbReference type="AlphaFoldDB" id="A0A9P7DSD2"/>
<dbReference type="GeneID" id="64595612"/>
<dbReference type="RefSeq" id="XP_041165205.1">
    <property type="nucleotide sequence ID" value="XM_041301848.1"/>
</dbReference>
<evidence type="ECO:0000313" key="2">
    <source>
        <dbReference type="Proteomes" id="UP000719766"/>
    </source>
</evidence>